<name>A0A0A9BLL5_ARUDO</name>
<reference evidence="1" key="2">
    <citation type="journal article" date="2015" name="Data Brief">
        <title>Shoot transcriptome of the giant reed, Arundo donax.</title>
        <authorList>
            <person name="Barrero R.A."/>
            <person name="Guerrero F.D."/>
            <person name="Moolhuijzen P."/>
            <person name="Goolsby J.A."/>
            <person name="Tidwell J."/>
            <person name="Bellgard S.E."/>
            <person name="Bellgard M.I."/>
        </authorList>
    </citation>
    <scope>NUCLEOTIDE SEQUENCE</scope>
    <source>
        <tissue evidence="1">Shoot tissue taken approximately 20 cm above the soil surface</tissue>
    </source>
</reference>
<proteinExistence type="predicted"/>
<protein>
    <submittedName>
        <fullName evidence="1">Uncharacterized protein</fullName>
    </submittedName>
</protein>
<organism evidence="1">
    <name type="scientific">Arundo donax</name>
    <name type="common">Giant reed</name>
    <name type="synonym">Donax arundinaceus</name>
    <dbReference type="NCBI Taxonomy" id="35708"/>
    <lineage>
        <taxon>Eukaryota</taxon>
        <taxon>Viridiplantae</taxon>
        <taxon>Streptophyta</taxon>
        <taxon>Embryophyta</taxon>
        <taxon>Tracheophyta</taxon>
        <taxon>Spermatophyta</taxon>
        <taxon>Magnoliopsida</taxon>
        <taxon>Liliopsida</taxon>
        <taxon>Poales</taxon>
        <taxon>Poaceae</taxon>
        <taxon>PACMAD clade</taxon>
        <taxon>Arundinoideae</taxon>
        <taxon>Arundineae</taxon>
        <taxon>Arundo</taxon>
    </lineage>
</organism>
<dbReference type="AlphaFoldDB" id="A0A0A9BLL5"/>
<reference evidence="1" key="1">
    <citation type="submission" date="2014-09" db="EMBL/GenBank/DDBJ databases">
        <authorList>
            <person name="Magalhaes I.L.F."/>
            <person name="Oliveira U."/>
            <person name="Santos F.R."/>
            <person name="Vidigal T.H.D.A."/>
            <person name="Brescovit A.D."/>
            <person name="Santos A.J."/>
        </authorList>
    </citation>
    <scope>NUCLEOTIDE SEQUENCE</scope>
    <source>
        <tissue evidence="1">Shoot tissue taken approximately 20 cm above the soil surface</tissue>
    </source>
</reference>
<evidence type="ECO:0000313" key="1">
    <source>
        <dbReference type="EMBL" id="JAD64281.1"/>
    </source>
</evidence>
<sequence length="62" mass="6846">MRPSKHGSFKTKQEQLGKYLWGACQLLVNGCSNFLQPGTSLRPAWVPTSISECQGPDDSHLN</sequence>
<accession>A0A0A9BLL5</accession>
<dbReference type="EMBL" id="GBRH01233614">
    <property type="protein sequence ID" value="JAD64281.1"/>
    <property type="molecule type" value="Transcribed_RNA"/>
</dbReference>